<evidence type="ECO:0000313" key="3">
    <source>
        <dbReference type="Proteomes" id="UP000270296"/>
    </source>
</evidence>
<reference evidence="2 3" key="2">
    <citation type="submission" date="2018-11" db="EMBL/GenBank/DDBJ databases">
        <authorList>
            <consortium name="Pathogen Informatics"/>
        </authorList>
    </citation>
    <scope>NUCLEOTIDE SEQUENCE [LARGE SCALE GENOMIC DNA]</scope>
</reference>
<reference evidence="4" key="1">
    <citation type="submission" date="2016-06" db="UniProtKB">
        <authorList>
            <consortium name="WormBaseParasite"/>
        </authorList>
    </citation>
    <scope>IDENTIFICATION</scope>
</reference>
<comment type="similarity">
    <text evidence="1">Belongs to the histidine acid phosphatase family.</text>
</comment>
<dbReference type="CDD" id="cd07061">
    <property type="entry name" value="HP_HAP_like"/>
    <property type="match status" value="1"/>
</dbReference>
<name>A0A183J2U0_9BILA</name>
<gene>
    <name evidence="2" type="ORF">SBAD_LOCUS10188</name>
</gene>
<protein>
    <submittedName>
        <fullName evidence="4">Sulfatase domain-containing protein</fullName>
    </submittedName>
</protein>
<dbReference type="PANTHER" id="PTHR11567:SF210">
    <property type="entry name" value="ACID PHOSPHATASE 5-RELATED"/>
    <property type="match status" value="1"/>
</dbReference>
<dbReference type="SUPFAM" id="SSF53254">
    <property type="entry name" value="Phosphoglycerate mutase-like"/>
    <property type="match status" value="1"/>
</dbReference>
<dbReference type="EMBL" id="UZAM01013740">
    <property type="protein sequence ID" value="VDP29712.1"/>
    <property type="molecule type" value="Genomic_DNA"/>
</dbReference>
<dbReference type="GO" id="GO:0016791">
    <property type="term" value="F:phosphatase activity"/>
    <property type="evidence" value="ECO:0007669"/>
    <property type="project" value="TreeGrafter"/>
</dbReference>
<organism evidence="4">
    <name type="scientific">Soboliphyme baturini</name>
    <dbReference type="NCBI Taxonomy" id="241478"/>
    <lineage>
        <taxon>Eukaryota</taxon>
        <taxon>Metazoa</taxon>
        <taxon>Ecdysozoa</taxon>
        <taxon>Nematoda</taxon>
        <taxon>Enoplea</taxon>
        <taxon>Dorylaimia</taxon>
        <taxon>Dioctophymatida</taxon>
        <taxon>Dioctophymatoidea</taxon>
        <taxon>Soboliphymatidae</taxon>
        <taxon>Soboliphyme</taxon>
    </lineage>
</organism>
<dbReference type="InterPro" id="IPR000560">
    <property type="entry name" value="His_Pase_clade-2"/>
</dbReference>
<keyword evidence="3" id="KW-1185">Reference proteome</keyword>
<accession>A0A183J2U0</accession>
<dbReference type="PANTHER" id="PTHR11567">
    <property type="entry name" value="ACID PHOSPHATASE-RELATED"/>
    <property type="match status" value="1"/>
</dbReference>
<evidence type="ECO:0000256" key="1">
    <source>
        <dbReference type="ARBA" id="ARBA00005375"/>
    </source>
</evidence>
<dbReference type="Pfam" id="PF00328">
    <property type="entry name" value="His_Phos_2"/>
    <property type="match status" value="1"/>
</dbReference>
<evidence type="ECO:0000313" key="4">
    <source>
        <dbReference type="WBParaSite" id="SBAD_0001055201-mRNA-1"/>
    </source>
</evidence>
<dbReference type="Proteomes" id="UP000270296">
    <property type="component" value="Unassembled WGS sequence"/>
</dbReference>
<dbReference type="OrthoDB" id="258392at2759"/>
<evidence type="ECO:0000313" key="2">
    <source>
        <dbReference type="EMBL" id="VDP29712.1"/>
    </source>
</evidence>
<proteinExistence type="inferred from homology"/>
<dbReference type="InterPro" id="IPR029033">
    <property type="entry name" value="His_PPase_superfam"/>
</dbReference>
<sequence>MTHETVWRHGHRTPTSFIPTDVINNGPNTWPYGPGELTKLGMTQHFRLGKMIADRYVKEYGLLDLNYSNHMLYIHSDDYNRTLSSAYGNLAGFFINTSYYSPKYENWPNFWNPIPVHTIDKFRDSVNC</sequence>
<dbReference type="InterPro" id="IPR050645">
    <property type="entry name" value="Histidine_acid_phosphatase"/>
</dbReference>
<dbReference type="Gene3D" id="3.40.50.1240">
    <property type="entry name" value="Phosphoglycerate mutase-like"/>
    <property type="match status" value="1"/>
</dbReference>
<dbReference type="AlphaFoldDB" id="A0A183J2U0"/>
<dbReference type="WBParaSite" id="SBAD_0001055201-mRNA-1">
    <property type="protein sequence ID" value="SBAD_0001055201-mRNA-1"/>
    <property type="gene ID" value="SBAD_0001055201"/>
</dbReference>